<dbReference type="SUPFAM" id="SSF111384">
    <property type="entry name" value="OmpH-like"/>
    <property type="match status" value="1"/>
</dbReference>
<name>A0A386HL69_9BACT</name>
<dbReference type="PANTHER" id="PTHR35089:SF1">
    <property type="entry name" value="CHAPERONE PROTEIN SKP"/>
    <property type="match status" value="1"/>
</dbReference>
<evidence type="ECO:0000313" key="6">
    <source>
        <dbReference type="Proteomes" id="UP000266118"/>
    </source>
</evidence>
<keyword evidence="4" id="KW-0472">Membrane</keyword>
<protein>
    <submittedName>
        <fullName evidence="5">OmpH family outer membrane protein</fullName>
    </submittedName>
</protein>
<dbReference type="Proteomes" id="UP000266118">
    <property type="component" value="Chromosome"/>
</dbReference>
<evidence type="ECO:0000313" key="5">
    <source>
        <dbReference type="EMBL" id="AYD46525.1"/>
    </source>
</evidence>
<evidence type="ECO:0000256" key="3">
    <source>
        <dbReference type="SAM" id="Coils"/>
    </source>
</evidence>
<dbReference type="RefSeq" id="WP_119984642.1">
    <property type="nucleotide sequence ID" value="NZ_CP032489.1"/>
</dbReference>
<dbReference type="OrthoDB" id="1493259at2"/>
<proteinExistence type="inferred from homology"/>
<comment type="similarity">
    <text evidence="1">Belongs to the Skp family.</text>
</comment>
<dbReference type="EMBL" id="CP032489">
    <property type="protein sequence ID" value="AYD46525.1"/>
    <property type="molecule type" value="Genomic_DNA"/>
</dbReference>
<keyword evidence="4" id="KW-1133">Transmembrane helix</keyword>
<reference evidence="5 6" key="1">
    <citation type="submission" date="2018-09" db="EMBL/GenBank/DDBJ databases">
        <title>Arachidicoccus sp. nov., a bacterium isolated from soil.</title>
        <authorList>
            <person name="Weon H.-Y."/>
            <person name="Kwon S.-W."/>
            <person name="Lee S.A."/>
        </authorList>
    </citation>
    <scope>NUCLEOTIDE SEQUENCE [LARGE SCALE GENOMIC DNA]</scope>
    <source>
        <strain evidence="5 6">KIS59-12</strain>
    </source>
</reference>
<feature type="transmembrane region" description="Helical" evidence="4">
    <location>
        <begin position="6"/>
        <end position="24"/>
    </location>
</feature>
<feature type="coiled-coil region" evidence="3">
    <location>
        <begin position="71"/>
        <end position="131"/>
    </location>
</feature>
<organism evidence="5 6">
    <name type="scientific">Arachidicoccus soli</name>
    <dbReference type="NCBI Taxonomy" id="2341117"/>
    <lineage>
        <taxon>Bacteria</taxon>
        <taxon>Pseudomonadati</taxon>
        <taxon>Bacteroidota</taxon>
        <taxon>Chitinophagia</taxon>
        <taxon>Chitinophagales</taxon>
        <taxon>Chitinophagaceae</taxon>
        <taxon>Arachidicoccus</taxon>
    </lineage>
</organism>
<dbReference type="SMART" id="SM00935">
    <property type="entry name" value="OmpH"/>
    <property type="match status" value="1"/>
</dbReference>
<keyword evidence="4" id="KW-0812">Transmembrane</keyword>
<dbReference type="InterPro" id="IPR024930">
    <property type="entry name" value="Skp_dom_sf"/>
</dbReference>
<dbReference type="PANTHER" id="PTHR35089">
    <property type="entry name" value="CHAPERONE PROTEIN SKP"/>
    <property type="match status" value="1"/>
</dbReference>
<dbReference type="GO" id="GO:0051082">
    <property type="term" value="F:unfolded protein binding"/>
    <property type="evidence" value="ECO:0007669"/>
    <property type="project" value="InterPro"/>
</dbReference>
<evidence type="ECO:0000256" key="1">
    <source>
        <dbReference type="ARBA" id="ARBA00009091"/>
    </source>
</evidence>
<dbReference type="GO" id="GO:0005829">
    <property type="term" value="C:cytosol"/>
    <property type="evidence" value="ECO:0007669"/>
    <property type="project" value="TreeGrafter"/>
</dbReference>
<dbReference type="AlphaFoldDB" id="A0A386HL69"/>
<accession>A0A386HL69</accession>
<keyword evidence="3" id="KW-0175">Coiled coil</keyword>
<evidence type="ECO:0000256" key="4">
    <source>
        <dbReference type="SAM" id="Phobius"/>
    </source>
</evidence>
<keyword evidence="6" id="KW-1185">Reference proteome</keyword>
<dbReference type="KEGG" id="ark:D6B99_02170"/>
<dbReference type="Pfam" id="PF03938">
    <property type="entry name" value="OmpH"/>
    <property type="match status" value="1"/>
</dbReference>
<dbReference type="GO" id="GO:0050821">
    <property type="term" value="P:protein stabilization"/>
    <property type="evidence" value="ECO:0007669"/>
    <property type="project" value="TreeGrafter"/>
</dbReference>
<keyword evidence="2" id="KW-0732">Signal</keyword>
<gene>
    <name evidence="5" type="ORF">D6B99_02170</name>
</gene>
<sequence length="202" mass="23685">MNKFLVSSNIILIIAVCILFYLQFNEKAQKSAIVPAQQSSSNNVTDNGSFKIGYFELDSLDQNYKYLQDVKSDLIAKDKSVQKQINDLQNEFREKYNEYVQKGPTLSQSEQTEYTQNLNDLQKQNQEKAQRLDQSFSMERTMKLQEIKQRIQDYLKTFAKEKGYNYIIGTNEADYFYYKDSTQDITKELVENLNKSYADSKK</sequence>
<dbReference type="Gene3D" id="3.30.910.20">
    <property type="entry name" value="Skp domain"/>
    <property type="match status" value="1"/>
</dbReference>
<dbReference type="InterPro" id="IPR005632">
    <property type="entry name" value="Chaperone_Skp"/>
</dbReference>
<evidence type="ECO:0000256" key="2">
    <source>
        <dbReference type="ARBA" id="ARBA00022729"/>
    </source>
</evidence>